<dbReference type="EMBL" id="VRYZ01000007">
    <property type="protein sequence ID" value="TXS90004.1"/>
    <property type="molecule type" value="Genomic_DNA"/>
</dbReference>
<keyword evidence="8" id="KW-0808">Transferase</keyword>
<evidence type="ECO:0000256" key="4">
    <source>
        <dbReference type="ARBA" id="ARBA00060888"/>
    </source>
</evidence>
<dbReference type="InterPro" id="IPR016102">
    <property type="entry name" value="Succinyl-CoA_synth-like"/>
</dbReference>
<keyword evidence="2 5" id="KW-0547">Nucleotide-binding</keyword>
<gene>
    <name evidence="8" type="ORF">FVW59_15465</name>
</gene>
<dbReference type="PANTHER" id="PTHR43334">
    <property type="entry name" value="ACETATE--COA LIGASE [ADP-FORMING]"/>
    <property type="match status" value="1"/>
</dbReference>
<organism evidence="8 9">
    <name type="scientific">Parahaliea aestuarii</name>
    <dbReference type="NCBI Taxonomy" id="1852021"/>
    <lineage>
        <taxon>Bacteria</taxon>
        <taxon>Pseudomonadati</taxon>
        <taxon>Pseudomonadota</taxon>
        <taxon>Gammaproteobacteria</taxon>
        <taxon>Cellvibrionales</taxon>
        <taxon>Halieaceae</taxon>
        <taxon>Parahaliea</taxon>
    </lineage>
</organism>
<evidence type="ECO:0000256" key="3">
    <source>
        <dbReference type="ARBA" id="ARBA00022840"/>
    </source>
</evidence>
<keyword evidence="1 8" id="KW-0436">Ligase</keyword>
<dbReference type="Gene3D" id="3.40.630.30">
    <property type="match status" value="1"/>
</dbReference>
<keyword evidence="9" id="KW-1185">Reference proteome</keyword>
<dbReference type="SUPFAM" id="SSF56059">
    <property type="entry name" value="Glutathione synthetase ATP-binding domain-like"/>
    <property type="match status" value="1"/>
</dbReference>
<dbReference type="Pfam" id="PF13607">
    <property type="entry name" value="Succ_CoA_lig"/>
    <property type="match status" value="1"/>
</dbReference>
<dbReference type="GO" id="GO:0005524">
    <property type="term" value="F:ATP binding"/>
    <property type="evidence" value="ECO:0007669"/>
    <property type="project" value="UniProtKB-UniRule"/>
</dbReference>
<dbReference type="SUPFAM" id="SSF52210">
    <property type="entry name" value="Succinyl-CoA synthetase domains"/>
    <property type="match status" value="2"/>
</dbReference>
<evidence type="ECO:0000313" key="8">
    <source>
        <dbReference type="EMBL" id="TXS90004.1"/>
    </source>
</evidence>
<dbReference type="Pfam" id="PF13380">
    <property type="entry name" value="CoA_binding_2"/>
    <property type="match status" value="1"/>
</dbReference>
<dbReference type="InterPro" id="IPR032875">
    <property type="entry name" value="Succ_CoA_lig_flav_dom"/>
</dbReference>
<feature type="domain" description="ATP-grasp" evidence="6">
    <location>
        <begin position="496"/>
        <end position="532"/>
    </location>
</feature>
<dbReference type="SUPFAM" id="SSF51735">
    <property type="entry name" value="NAD(P)-binding Rossmann-fold domains"/>
    <property type="match status" value="1"/>
</dbReference>
<dbReference type="CDD" id="cd04301">
    <property type="entry name" value="NAT_SF"/>
    <property type="match status" value="1"/>
</dbReference>
<dbReference type="PANTHER" id="PTHR43334:SF1">
    <property type="entry name" value="3-HYDROXYPROPIONATE--COA LIGASE [ADP-FORMING]"/>
    <property type="match status" value="1"/>
</dbReference>
<protein>
    <submittedName>
        <fullName evidence="8">Bifunctional acetate--CoA ligase family protein/GNAT family N-acetyltransferase</fullName>
    </submittedName>
</protein>
<dbReference type="PROSITE" id="PS51186">
    <property type="entry name" value="GNAT"/>
    <property type="match status" value="1"/>
</dbReference>
<dbReference type="RefSeq" id="WP_148065266.1">
    <property type="nucleotide sequence ID" value="NZ_VRYZ01000007.1"/>
</dbReference>
<reference evidence="8 9" key="1">
    <citation type="submission" date="2019-08" db="EMBL/GenBank/DDBJ databases">
        <title>Parahaliea maris sp. nov., isolated from the surface seawater.</title>
        <authorList>
            <person name="Liu Y."/>
        </authorList>
    </citation>
    <scope>NUCLEOTIDE SEQUENCE [LARGE SCALE GENOMIC DNA]</scope>
    <source>
        <strain evidence="8 9">S2-26</strain>
    </source>
</reference>
<dbReference type="OrthoDB" id="9807426at2"/>
<dbReference type="FunFam" id="3.30.1490.20:FF:000020">
    <property type="entry name" value="Protein lysine acetyltransferase"/>
    <property type="match status" value="1"/>
</dbReference>
<dbReference type="SMART" id="SM00881">
    <property type="entry name" value="CoA_binding"/>
    <property type="match status" value="1"/>
</dbReference>
<dbReference type="InterPro" id="IPR011761">
    <property type="entry name" value="ATP-grasp"/>
</dbReference>
<dbReference type="PROSITE" id="PS50975">
    <property type="entry name" value="ATP_GRASP"/>
    <property type="match status" value="1"/>
</dbReference>
<evidence type="ECO:0000256" key="5">
    <source>
        <dbReference type="PROSITE-ProRule" id="PRU00409"/>
    </source>
</evidence>
<dbReference type="Pfam" id="PF19045">
    <property type="entry name" value="Ligase_CoA_2"/>
    <property type="match status" value="1"/>
</dbReference>
<dbReference type="Gene3D" id="3.30.470.20">
    <property type="entry name" value="ATP-grasp fold, B domain"/>
    <property type="match status" value="1"/>
</dbReference>
<keyword evidence="3 5" id="KW-0067">ATP-binding</keyword>
<dbReference type="InterPro" id="IPR036291">
    <property type="entry name" value="NAD(P)-bd_dom_sf"/>
</dbReference>
<dbReference type="Gene3D" id="3.40.50.720">
    <property type="entry name" value="NAD(P)-binding Rossmann-like Domain"/>
    <property type="match status" value="1"/>
</dbReference>
<feature type="domain" description="N-acetyltransferase" evidence="7">
    <location>
        <begin position="737"/>
        <end position="892"/>
    </location>
</feature>
<evidence type="ECO:0000259" key="6">
    <source>
        <dbReference type="PROSITE" id="PS50975"/>
    </source>
</evidence>
<name>A0A5C8ZQC2_9GAMM</name>
<dbReference type="Gene3D" id="3.30.1490.20">
    <property type="entry name" value="ATP-grasp fold, A domain"/>
    <property type="match status" value="1"/>
</dbReference>
<dbReference type="InterPro" id="IPR016181">
    <property type="entry name" value="Acyl_CoA_acyltransferase"/>
</dbReference>
<comment type="caution">
    <text evidence="8">The sequence shown here is derived from an EMBL/GenBank/DDBJ whole genome shotgun (WGS) entry which is preliminary data.</text>
</comment>
<dbReference type="Pfam" id="PF00583">
    <property type="entry name" value="Acetyltransf_1"/>
    <property type="match status" value="1"/>
</dbReference>
<dbReference type="InterPro" id="IPR013815">
    <property type="entry name" value="ATP_grasp_subdomain_1"/>
</dbReference>
<dbReference type="GO" id="GO:0046872">
    <property type="term" value="F:metal ion binding"/>
    <property type="evidence" value="ECO:0007669"/>
    <property type="project" value="InterPro"/>
</dbReference>
<accession>A0A5C8ZQC2</accession>
<evidence type="ECO:0000256" key="1">
    <source>
        <dbReference type="ARBA" id="ARBA00022598"/>
    </source>
</evidence>
<dbReference type="InterPro" id="IPR043938">
    <property type="entry name" value="Ligase_CoA_dom"/>
</dbReference>
<dbReference type="InterPro" id="IPR000182">
    <property type="entry name" value="GNAT_dom"/>
</dbReference>
<dbReference type="InterPro" id="IPR051538">
    <property type="entry name" value="Acyl-CoA_Synth/Transferase"/>
</dbReference>
<sequence length="902" mass="97203">MRRHRLYRIFEPASVAVVGASPRQGSVGYQVLHNLQAAGFKGAIFPVNRRHSDILGLTCFASVTDIGQAVDLVVMAIPAERIPGVMHQCVEARVGGVVVISAGFGEVGPLGRQLQDEIVELARAANIPLVGPNCLGVMRPRLGLNATFAHSEVRHGPVALVSQSGAFCTALLDAAWSGGRGFSAVASLGATADVDFGQVLDYLSLDAHTRSILLYIEGVNDARAFLSGLRAAARLKPVVVIKPGRFQAGRRAAVTHTGGHRGSDQVFNAALERAGAVRVNTVNELLAAANTLASGVRVTGDRLAILTNGGGPGVMAADRAAELEVPLAQLSDSSIEALGEILPPHWSLSDPVDLLGDAGPERYQRALEIVLADRNVDGVVVLLTPQGMTEPEACAEAVIAAARGKRKPVLACWMGQNQVREGRWKLQREGIPHFNSPEAAVNGFGYLAAYYRNQQKLLQAPPPLAAHRAPRVQQARDIIRAALGDERRHLDNLEARAVVAAFDIPVSACTNVTDPEEARRAAETLGLPVVLKINSPDISHKSDVGGVRLNVREADSVPAAYREIRAAVADRAPDARVHGVTVESMELRPHAREVVVAIERDPVFGPVIRFGPGGLAEDILTDTAVAIPPLSVFLCEELIQRSPAQRQLVAHRYLPAVDREALVELLMRASELACELPEIQRLILNPVLVDENGVLAVDAWLAVSPVRSEAGPFDHLAIHPYPPGMTSALTSRDGRQFLVRPIRPEDAAMERRFVDGLSSESRYFRFMYGMGDITPAMLARFTQIDYDREMALVVVENDDSEAAAIKAVARYVANPGGESCEFALAVADDMQRQGIGSELMRRLMEMARQRGFREMEGDVLAQNSKMLKLCRGLGFTLRRDPDDAEIMQVSRPLQSPAAAPVV</sequence>
<comment type="similarity">
    <text evidence="4">In the N-terminal section; belongs to the acetate CoA ligase alpha subunit family.</text>
</comment>
<dbReference type="SUPFAM" id="SSF55729">
    <property type="entry name" value="Acyl-CoA N-acyltransferases (Nat)"/>
    <property type="match status" value="1"/>
</dbReference>
<dbReference type="AlphaFoldDB" id="A0A5C8ZQC2"/>
<dbReference type="GO" id="GO:0016747">
    <property type="term" value="F:acyltransferase activity, transferring groups other than amino-acyl groups"/>
    <property type="evidence" value="ECO:0007669"/>
    <property type="project" value="InterPro"/>
</dbReference>
<proteinExistence type="inferred from homology"/>
<evidence type="ECO:0000259" key="7">
    <source>
        <dbReference type="PROSITE" id="PS51186"/>
    </source>
</evidence>
<dbReference type="InterPro" id="IPR003781">
    <property type="entry name" value="CoA-bd"/>
</dbReference>
<dbReference type="Proteomes" id="UP000321933">
    <property type="component" value="Unassembled WGS sequence"/>
</dbReference>
<dbReference type="Gene3D" id="3.40.50.261">
    <property type="entry name" value="Succinyl-CoA synthetase domains"/>
    <property type="match status" value="2"/>
</dbReference>
<evidence type="ECO:0000256" key="2">
    <source>
        <dbReference type="ARBA" id="ARBA00022741"/>
    </source>
</evidence>
<dbReference type="Pfam" id="PF13549">
    <property type="entry name" value="ATP-grasp_5"/>
    <property type="match status" value="1"/>
</dbReference>
<evidence type="ECO:0000313" key="9">
    <source>
        <dbReference type="Proteomes" id="UP000321933"/>
    </source>
</evidence>
<dbReference type="GO" id="GO:0043758">
    <property type="term" value="F:acetate-CoA ligase (ADP-forming) activity"/>
    <property type="evidence" value="ECO:0007669"/>
    <property type="project" value="InterPro"/>
</dbReference>